<keyword evidence="2" id="KW-1003">Cell membrane</keyword>
<proteinExistence type="inferred from homology"/>
<comment type="subcellular location">
    <subcellularLocation>
        <location evidence="1">Cell membrane</location>
        <topology evidence="1">Multi-pass membrane protein</topology>
    </subcellularLocation>
</comment>
<feature type="transmembrane region" description="Helical" evidence="7">
    <location>
        <begin position="420"/>
        <end position="441"/>
    </location>
</feature>
<feature type="domain" description="ABC3 transporter permease C-terminal" evidence="8">
    <location>
        <begin position="256"/>
        <end position="377"/>
    </location>
</feature>
<evidence type="ECO:0000256" key="3">
    <source>
        <dbReference type="ARBA" id="ARBA00022692"/>
    </source>
</evidence>
<feature type="domain" description="ABC3 transporter permease C-terminal" evidence="8">
    <location>
        <begin position="654"/>
        <end position="760"/>
    </location>
</feature>
<keyword evidence="4 7" id="KW-1133">Transmembrane helix</keyword>
<evidence type="ECO:0000256" key="5">
    <source>
        <dbReference type="ARBA" id="ARBA00023136"/>
    </source>
</evidence>
<evidence type="ECO:0000313" key="10">
    <source>
        <dbReference type="EMBL" id="SHN56502.1"/>
    </source>
</evidence>
<dbReference type="Proteomes" id="UP000184010">
    <property type="component" value="Unassembled WGS sequence"/>
</dbReference>
<name>A0A1M7SE08_9FIRM</name>
<dbReference type="PANTHER" id="PTHR30572">
    <property type="entry name" value="MEMBRANE COMPONENT OF TRANSPORTER-RELATED"/>
    <property type="match status" value="1"/>
</dbReference>
<dbReference type="STRING" id="1121395.SAMN02745215_00689"/>
<dbReference type="InterPro" id="IPR050250">
    <property type="entry name" value="Macrolide_Exporter_MacB"/>
</dbReference>
<dbReference type="AlphaFoldDB" id="A0A1M7SE08"/>
<dbReference type="RefSeq" id="WP_072771280.1">
    <property type="nucleotide sequence ID" value="NZ_FRDN01000004.1"/>
</dbReference>
<feature type="transmembrane region" description="Helical" evidence="7">
    <location>
        <begin position="643"/>
        <end position="667"/>
    </location>
</feature>
<dbReference type="InterPro" id="IPR025857">
    <property type="entry name" value="MacB_PCD"/>
</dbReference>
<feature type="transmembrane region" description="Helical" evidence="7">
    <location>
        <begin position="246"/>
        <end position="270"/>
    </location>
</feature>
<organism evidence="10 11">
    <name type="scientific">Desulfitobacterium chlororespirans DSM 11544</name>
    <dbReference type="NCBI Taxonomy" id="1121395"/>
    <lineage>
        <taxon>Bacteria</taxon>
        <taxon>Bacillati</taxon>
        <taxon>Bacillota</taxon>
        <taxon>Clostridia</taxon>
        <taxon>Eubacteriales</taxon>
        <taxon>Desulfitobacteriaceae</taxon>
        <taxon>Desulfitobacterium</taxon>
    </lineage>
</organism>
<evidence type="ECO:0000313" key="11">
    <source>
        <dbReference type="Proteomes" id="UP000184010"/>
    </source>
</evidence>
<feature type="transmembrane region" description="Helical" evidence="7">
    <location>
        <begin position="741"/>
        <end position="759"/>
    </location>
</feature>
<feature type="transmembrane region" description="Helical" evidence="7">
    <location>
        <begin position="312"/>
        <end position="333"/>
    </location>
</feature>
<sequence>MKNYLDLIPIAAKVNKKQSRMTRICIILAVFLVTAIFGMADMEMRSQQIREINEGGNWHVLFSGLDEQTAAMIAARPEVRLSGWYDYLDEKQEYTLAGKSVQAVGLDKEVWESVFPGKITEGVYPAGEKEVALTKNAKGGLGINLGDTILLEHSGSQPIRLSVVGFVEGTSKLLKEDGNALVFATEGFRSSFPQAEGAKHYIVQLSHYCNMQKVIADITKHYQLAEQQVLQNGNLLGVLGQSNNSYLLGLYGIAGILFSVVLLAGVLMIAGSLNSNVMQRTEFFGLLRCLGATPKQVMRFVRREGLQWCKTAIPLGVGLGTVSVWVLCGILKVLSPGYFSELPAWGISGIGILSGIAVGIITVLLAARSPAKKAARVSPLAAVSGNASAVQPIPRAAHTALFPIETALGLHHATASKKNFLLMVGSFSLSIILFLTFSAMVDFMHHAVRPLKPWTPDLSIVSMDNTPSVAGSLQEAFRAQEKVKRVYGRMFAYDVPAKAKEQERVIDLVSYEEQQFAWAQDSLIEGSLEGAVQKQDQVWIVYNPASPLQVGDRLTLSVGGASPEVRVAGVLSISPFTGREGVDTVICSETTFRKLTGARDYTILDLQLSPKATDEDVQEIRSLAGSDVRFSDQRAGNREARGAFYSMALFIYGFLAVILLITVFNIINSVAMSVAARMKQYGAMRAIGMSDRQLIRMVKAEAMTYSSVGSGVGCIVGMYLHQLVFEKMITAHWGDPWQLPLSELGLILVIVMITSLLAVRGPAQHIRRMSIVDTISAR</sequence>
<reference evidence="11" key="1">
    <citation type="submission" date="2016-12" db="EMBL/GenBank/DDBJ databases">
        <authorList>
            <person name="Varghese N."/>
            <person name="Submissions S."/>
        </authorList>
    </citation>
    <scope>NUCLEOTIDE SEQUENCE [LARGE SCALE GENOMIC DNA]</scope>
    <source>
        <strain evidence="11">DSM 11544</strain>
    </source>
</reference>
<evidence type="ECO:0000259" key="8">
    <source>
        <dbReference type="Pfam" id="PF02687"/>
    </source>
</evidence>
<gene>
    <name evidence="10" type="ORF">SAMN02745215_00689</name>
</gene>
<accession>A0A1M7SE08</accession>
<dbReference type="GO" id="GO:0005886">
    <property type="term" value="C:plasma membrane"/>
    <property type="evidence" value="ECO:0007669"/>
    <property type="project" value="UniProtKB-SubCell"/>
</dbReference>
<feature type="domain" description="MacB-like periplasmic core" evidence="9">
    <location>
        <begin position="23"/>
        <end position="220"/>
    </location>
</feature>
<evidence type="ECO:0000256" key="1">
    <source>
        <dbReference type="ARBA" id="ARBA00004651"/>
    </source>
</evidence>
<evidence type="ECO:0000256" key="7">
    <source>
        <dbReference type="SAM" id="Phobius"/>
    </source>
</evidence>
<feature type="transmembrane region" description="Helical" evidence="7">
    <location>
        <begin position="21"/>
        <end position="40"/>
    </location>
</feature>
<dbReference type="PANTHER" id="PTHR30572:SF4">
    <property type="entry name" value="ABC TRANSPORTER PERMEASE YTRF"/>
    <property type="match status" value="1"/>
</dbReference>
<evidence type="ECO:0000256" key="6">
    <source>
        <dbReference type="ARBA" id="ARBA00038076"/>
    </source>
</evidence>
<dbReference type="GO" id="GO:0022857">
    <property type="term" value="F:transmembrane transporter activity"/>
    <property type="evidence" value="ECO:0007669"/>
    <property type="project" value="TreeGrafter"/>
</dbReference>
<evidence type="ECO:0000256" key="4">
    <source>
        <dbReference type="ARBA" id="ARBA00022989"/>
    </source>
</evidence>
<dbReference type="Pfam" id="PF12704">
    <property type="entry name" value="MacB_PCD"/>
    <property type="match status" value="1"/>
</dbReference>
<dbReference type="InterPro" id="IPR003838">
    <property type="entry name" value="ABC3_permease_C"/>
</dbReference>
<comment type="similarity">
    <text evidence="6">Belongs to the ABC-4 integral membrane protein family.</text>
</comment>
<keyword evidence="3 7" id="KW-0812">Transmembrane</keyword>
<keyword evidence="11" id="KW-1185">Reference proteome</keyword>
<feature type="transmembrane region" description="Helical" evidence="7">
    <location>
        <begin position="702"/>
        <end position="721"/>
    </location>
</feature>
<keyword evidence="5 7" id="KW-0472">Membrane</keyword>
<evidence type="ECO:0000256" key="2">
    <source>
        <dbReference type="ARBA" id="ARBA00022475"/>
    </source>
</evidence>
<protein>
    <submittedName>
        <fullName evidence="10">Putative ABC transport system permease protein</fullName>
    </submittedName>
</protein>
<feature type="transmembrane region" description="Helical" evidence="7">
    <location>
        <begin position="345"/>
        <end position="367"/>
    </location>
</feature>
<evidence type="ECO:0000259" key="9">
    <source>
        <dbReference type="Pfam" id="PF12704"/>
    </source>
</evidence>
<dbReference type="Pfam" id="PF02687">
    <property type="entry name" value="FtsX"/>
    <property type="match status" value="2"/>
</dbReference>
<dbReference type="EMBL" id="FRDN01000004">
    <property type="protein sequence ID" value="SHN56502.1"/>
    <property type="molecule type" value="Genomic_DNA"/>
</dbReference>